<comment type="caution">
    <text evidence="2">The sequence shown here is derived from an EMBL/GenBank/DDBJ whole genome shotgun (WGS) entry which is preliminary data.</text>
</comment>
<organism evidence="2 3">
    <name type="scientific">Phyllosticta citriasiana</name>
    <dbReference type="NCBI Taxonomy" id="595635"/>
    <lineage>
        <taxon>Eukaryota</taxon>
        <taxon>Fungi</taxon>
        <taxon>Dikarya</taxon>
        <taxon>Ascomycota</taxon>
        <taxon>Pezizomycotina</taxon>
        <taxon>Dothideomycetes</taxon>
        <taxon>Dothideomycetes incertae sedis</taxon>
        <taxon>Botryosphaeriales</taxon>
        <taxon>Phyllostictaceae</taxon>
        <taxon>Phyllosticta</taxon>
    </lineage>
</organism>
<evidence type="ECO:0000313" key="3">
    <source>
        <dbReference type="Proteomes" id="UP001363622"/>
    </source>
</evidence>
<feature type="region of interest" description="Disordered" evidence="1">
    <location>
        <begin position="64"/>
        <end position="91"/>
    </location>
</feature>
<feature type="compositionally biased region" description="Low complexity" evidence="1">
    <location>
        <begin position="64"/>
        <end position="74"/>
    </location>
</feature>
<dbReference type="EMBL" id="JBBPHU010000019">
    <property type="protein sequence ID" value="KAK7509215.1"/>
    <property type="molecule type" value="Genomic_DNA"/>
</dbReference>
<evidence type="ECO:0000313" key="2">
    <source>
        <dbReference type="EMBL" id="KAK7509215.1"/>
    </source>
</evidence>
<sequence length="232" mass="25553">METDTRCRCVDPGHRSFVPISRPGPSPRPAFVVYLHQSGLRWRRRANPQVDPIILSLQQLRIDSSSSRSGGNDDNLSRTRPLMGGPHHRAPSFLPSIHPPIQDGFSVRRLASPRLVPWGSAQLSFFSVHLPCCLLPFQLAVLFEGYNTSPQSVAGCRRSSRWPNVSLNAAQANKQADKQTSRTSAAHGKLNSIRLWHPTLRLLVLHGAGEVASCPCAFCCSVHLDISPTVSR</sequence>
<keyword evidence="3" id="KW-1185">Reference proteome</keyword>
<accession>A0ABR1K7M0</accession>
<evidence type="ECO:0000256" key="1">
    <source>
        <dbReference type="SAM" id="MobiDB-lite"/>
    </source>
</evidence>
<name>A0ABR1K7M0_9PEZI</name>
<dbReference type="Proteomes" id="UP001363622">
    <property type="component" value="Unassembled WGS sequence"/>
</dbReference>
<gene>
    <name evidence="2" type="ORF">IWZ03DRAFT_93669</name>
</gene>
<protein>
    <submittedName>
        <fullName evidence="2">Uncharacterized protein</fullName>
    </submittedName>
</protein>
<proteinExistence type="predicted"/>
<reference evidence="2 3" key="1">
    <citation type="submission" date="2024-04" db="EMBL/GenBank/DDBJ databases">
        <title>Phyllosticta paracitricarpa is synonymous to the EU quarantine fungus P. citricarpa based on phylogenomic analyses.</title>
        <authorList>
            <consortium name="Lawrence Berkeley National Laboratory"/>
            <person name="Van Ingen-Buijs V.A."/>
            <person name="Van Westerhoven A.C."/>
            <person name="Haridas S."/>
            <person name="Skiadas P."/>
            <person name="Martin F."/>
            <person name="Groenewald J.Z."/>
            <person name="Crous P.W."/>
            <person name="Seidl M.F."/>
        </authorList>
    </citation>
    <scope>NUCLEOTIDE SEQUENCE [LARGE SCALE GENOMIC DNA]</scope>
    <source>
        <strain evidence="2 3">CBS 123371</strain>
    </source>
</reference>